<reference evidence="1" key="1">
    <citation type="journal article" date="2020" name="Stud. Mycol.">
        <title>101 Dothideomycetes genomes: a test case for predicting lifestyles and emergence of pathogens.</title>
        <authorList>
            <person name="Haridas S."/>
            <person name="Albert R."/>
            <person name="Binder M."/>
            <person name="Bloem J."/>
            <person name="Labutti K."/>
            <person name="Salamov A."/>
            <person name="Andreopoulos B."/>
            <person name="Baker S."/>
            <person name="Barry K."/>
            <person name="Bills G."/>
            <person name="Bluhm B."/>
            <person name="Cannon C."/>
            <person name="Castanera R."/>
            <person name="Culley D."/>
            <person name="Daum C."/>
            <person name="Ezra D."/>
            <person name="Gonzalez J."/>
            <person name="Henrissat B."/>
            <person name="Kuo A."/>
            <person name="Liang C."/>
            <person name="Lipzen A."/>
            <person name="Lutzoni F."/>
            <person name="Magnuson J."/>
            <person name="Mondo S."/>
            <person name="Nolan M."/>
            <person name="Ohm R."/>
            <person name="Pangilinan J."/>
            <person name="Park H.-J."/>
            <person name="Ramirez L."/>
            <person name="Alfaro M."/>
            <person name="Sun H."/>
            <person name="Tritt A."/>
            <person name="Yoshinaga Y."/>
            <person name="Zwiers L.-H."/>
            <person name="Turgeon B."/>
            <person name="Goodwin S."/>
            <person name="Spatafora J."/>
            <person name="Crous P."/>
            <person name="Grigoriev I."/>
        </authorList>
    </citation>
    <scope>NUCLEOTIDE SEQUENCE</scope>
    <source>
        <strain evidence="1">CBS 183.55</strain>
    </source>
</reference>
<sequence>MASIPPSSASPILAIIALPSHVQNRISTNLPLFSAHLTAAYQFSLFAKYSPGTPTYHISGNADRRSEGGIVENGLQYSQLSSNVIWSMVSRSSTEARRSSKAVWKSTCCWRLRSSRDDSRVLATVQQVLYGLLPSSDVGFHFRIGDSKCHFLMKMQCTSMTSVPAKATASTKIIAGITVYMLEM</sequence>
<name>A0A6A5RUA5_9PLEO</name>
<accession>A0A6A5RUA5</accession>
<evidence type="ECO:0000313" key="2">
    <source>
        <dbReference type="Proteomes" id="UP000800082"/>
    </source>
</evidence>
<dbReference type="EMBL" id="ML978961">
    <property type="protein sequence ID" value="KAF1931422.1"/>
    <property type="molecule type" value="Genomic_DNA"/>
</dbReference>
<dbReference type="Proteomes" id="UP000800082">
    <property type="component" value="Unassembled WGS sequence"/>
</dbReference>
<proteinExistence type="predicted"/>
<organism evidence="1 2">
    <name type="scientific">Didymella exigua CBS 183.55</name>
    <dbReference type="NCBI Taxonomy" id="1150837"/>
    <lineage>
        <taxon>Eukaryota</taxon>
        <taxon>Fungi</taxon>
        <taxon>Dikarya</taxon>
        <taxon>Ascomycota</taxon>
        <taxon>Pezizomycotina</taxon>
        <taxon>Dothideomycetes</taxon>
        <taxon>Pleosporomycetidae</taxon>
        <taxon>Pleosporales</taxon>
        <taxon>Pleosporineae</taxon>
        <taxon>Didymellaceae</taxon>
        <taxon>Didymella</taxon>
    </lineage>
</organism>
<dbReference type="GeneID" id="54355529"/>
<evidence type="ECO:0000313" key="1">
    <source>
        <dbReference type="EMBL" id="KAF1931422.1"/>
    </source>
</evidence>
<protein>
    <submittedName>
        <fullName evidence="1">Uncharacterized protein</fullName>
    </submittedName>
</protein>
<gene>
    <name evidence="1" type="ORF">M421DRAFT_90469</name>
</gene>
<dbReference type="RefSeq" id="XP_033451670.1">
    <property type="nucleotide sequence ID" value="XM_033597862.1"/>
</dbReference>
<dbReference type="AlphaFoldDB" id="A0A6A5RUA5"/>
<keyword evidence="2" id="KW-1185">Reference proteome</keyword>